<dbReference type="InterPro" id="IPR035906">
    <property type="entry name" value="MetI-like_sf"/>
</dbReference>
<feature type="transmembrane region" description="Helical" evidence="7">
    <location>
        <begin position="45"/>
        <end position="67"/>
    </location>
</feature>
<feature type="domain" description="ABC transmembrane type-1" evidence="8">
    <location>
        <begin position="106"/>
        <end position="295"/>
    </location>
</feature>
<sequence length="309" mass="34110">MSFDADPVPRGALAATSKGRSTARRAGQASSLRAHRAVPASVRQVPAALLAVLLVLYVAVPFVWMVVTSLKPAGEVLSPRPQWIPHPVAWINYVVAWRSAPFGRYFLNSFFISACETVFDLTLGAMAAYALARMEFYGKRLVFLVLLATWMVPGEVMLIPNYLTISRLHWVNTYAGLMVPWLVSVFTILLMTQYFRALPRELFEAAETDGCSPVRTLFQVVLPASKPVWVTAGLIKFIGTWNAFLWVVVVANQSSLFTLPVGLFNFSGDAGTQYHLLMAAATFSMAPLLVLFVFGQRYIVEGIARTGLK</sequence>
<evidence type="ECO:0000256" key="7">
    <source>
        <dbReference type="RuleBase" id="RU363032"/>
    </source>
</evidence>
<evidence type="ECO:0000256" key="6">
    <source>
        <dbReference type="ARBA" id="ARBA00023136"/>
    </source>
</evidence>
<evidence type="ECO:0000256" key="3">
    <source>
        <dbReference type="ARBA" id="ARBA00022475"/>
    </source>
</evidence>
<feature type="transmembrane region" description="Helical" evidence="7">
    <location>
        <begin position="141"/>
        <end position="159"/>
    </location>
</feature>
<keyword evidence="3" id="KW-1003">Cell membrane</keyword>
<name>A0A917KGG8_9BACL</name>
<evidence type="ECO:0000256" key="2">
    <source>
        <dbReference type="ARBA" id="ARBA00022448"/>
    </source>
</evidence>
<dbReference type="RefSeq" id="WP_229776801.1">
    <property type="nucleotide sequence ID" value="NZ_BMOY01000034.1"/>
</dbReference>
<dbReference type="InterPro" id="IPR000515">
    <property type="entry name" value="MetI-like"/>
</dbReference>
<proteinExistence type="inferred from homology"/>
<dbReference type="Proteomes" id="UP000637695">
    <property type="component" value="Unassembled WGS sequence"/>
</dbReference>
<dbReference type="GO" id="GO:0055085">
    <property type="term" value="P:transmembrane transport"/>
    <property type="evidence" value="ECO:0007669"/>
    <property type="project" value="InterPro"/>
</dbReference>
<dbReference type="PANTHER" id="PTHR43744">
    <property type="entry name" value="ABC TRANSPORTER PERMEASE PROTEIN MG189-RELATED-RELATED"/>
    <property type="match status" value="1"/>
</dbReference>
<dbReference type="EMBL" id="BMOY01000034">
    <property type="protein sequence ID" value="GGJ10786.1"/>
    <property type="molecule type" value="Genomic_DNA"/>
</dbReference>
<dbReference type="GO" id="GO:0005886">
    <property type="term" value="C:plasma membrane"/>
    <property type="evidence" value="ECO:0007669"/>
    <property type="project" value="UniProtKB-SubCell"/>
</dbReference>
<evidence type="ECO:0000256" key="1">
    <source>
        <dbReference type="ARBA" id="ARBA00004651"/>
    </source>
</evidence>
<evidence type="ECO:0000313" key="10">
    <source>
        <dbReference type="Proteomes" id="UP000637695"/>
    </source>
</evidence>
<accession>A0A917KGG8</accession>
<keyword evidence="4 7" id="KW-0812">Transmembrane</keyword>
<feature type="transmembrane region" description="Helical" evidence="7">
    <location>
        <begin position="171"/>
        <end position="191"/>
    </location>
</feature>
<gene>
    <name evidence="9" type="ORF">GCM10010885_20020</name>
</gene>
<comment type="caution">
    <text evidence="9">The sequence shown here is derived from an EMBL/GenBank/DDBJ whole genome shotgun (WGS) entry which is preliminary data.</text>
</comment>
<dbReference type="Gene3D" id="1.10.3720.10">
    <property type="entry name" value="MetI-like"/>
    <property type="match status" value="1"/>
</dbReference>
<reference evidence="9" key="2">
    <citation type="submission" date="2020-09" db="EMBL/GenBank/DDBJ databases">
        <authorList>
            <person name="Sun Q."/>
            <person name="Ohkuma M."/>
        </authorList>
    </citation>
    <scope>NUCLEOTIDE SEQUENCE</scope>
    <source>
        <strain evidence="9">JCM 18487</strain>
    </source>
</reference>
<reference evidence="9" key="1">
    <citation type="journal article" date="2014" name="Int. J. Syst. Evol. Microbiol.">
        <title>Complete genome sequence of Corynebacterium casei LMG S-19264T (=DSM 44701T), isolated from a smear-ripened cheese.</title>
        <authorList>
            <consortium name="US DOE Joint Genome Institute (JGI-PGF)"/>
            <person name="Walter F."/>
            <person name="Albersmeier A."/>
            <person name="Kalinowski J."/>
            <person name="Ruckert C."/>
        </authorList>
    </citation>
    <scope>NUCLEOTIDE SEQUENCE</scope>
    <source>
        <strain evidence="9">JCM 18487</strain>
    </source>
</reference>
<keyword evidence="10" id="KW-1185">Reference proteome</keyword>
<evidence type="ECO:0000256" key="5">
    <source>
        <dbReference type="ARBA" id="ARBA00022989"/>
    </source>
</evidence>
<comment type="similarity">
    <text evidence="7">Belongs to the binding-protein-dependent transport system permease family.</text>
</comment>
<comment type="subcellular location">
    <subcellularLocation>
        <location evidence="1 7">Cell membrane</location>
        <topology evidence="1 7">Multi-pass membrane protein</topology>
    </subcellularLocation>
</comment>
<dbReference type="PROSITE" id="PS50928">
    <property type="entry name" value="ABC_TM1"/>
    <property type="match status" value="1"/>
</dbReference>
<feature type="transmembrane region" description="Helical" evidence="7">
    <location>
        <begin position="105"/>
        <end position="129"/>
    </location>
</feature>
<dbReference type="PANTHER" id="PTHR43744:SF12">
    <property type="entry name" value="ABC TRANSPORTER PERMEASE PROTEIN MG189-RELATED"/>
    <property type="match status" value="1"/>
</dbReference>
<dbReference type="Pfam" id="PF00528">
    <property type="entry name" value="BPD_transp_1"/>
    <property type="match status" value="1"/>
</dbReference>
<evidence type="ECO:0000259" key="8">
    <source>
        <dbReference type="PROSITE" id="PS50928"/>
    </source>
</evidence>
<evidence type="ECO:0000256" key="4">
    <source>
        <dbReference type="ARBA" id="ARBA00022692"/>
    </source>
</evidence>
<evidence type="ECO:0000313" key="9">
    <source>
        <dbReference type="EMBL" id="GGJ10786.1"/>
    </source>
</evidence>
<keyword evidence="5 7" id="KW-1133">Transmembrane helix</keyword>
<feature type="transmembrane region" description="Helical" evidence="7">
    <location>
        <begin position="276"/>
        <end position="295"/>
    </location>
</feature>
<protein>
    <submittedName>
        <fullName evidence="9">Sugar ABC transporter permease</fullName>
    </submittedName>
</protein>
<keyword evidence="2 7" id="KW-0813">Transport</keyword>
<dbReference type="CDD" id="cd06261">
    <property type="entry name" value="TM_PBP2"/>
    <property type="match status" value="1"/>
</dbReference>
<keyword evidence="6 7" id="KW-0472">Membrane</keyword>
<dbReference type="SUPFAM" id="SSF161098">
    <property type="entry name" value="MetI-like"/>
    <property type="match status" value="1"/>
</dbReference>
<dbReference type="AlphaFoldDB" id="A0A917KGG8"/>
<organism evidence="9 10">
    <name type="scientific">Alicyclobacillus cellulosilyticus</name>
    <dbReference type="NCBI Taxonomy" id="1003997"/>
    <lineage>
        <taxon>Bacteria</taxon>
        <taxon>Bacillati</taxon>
        <taxon>Bacillota</taxon>
        <taxon>Bacilli</taxon>
        <taxon>Bacillales</taxon>
        <taxon>Alicyclobacillaceae</taxon>
        <taxon>Alicyclobacillus</taxon>
    </lineage>
</organism>